<proteinExistence type="inferred from homology"/>
<dbReference type="KEGG" id="slj:EGC82_00910"/>
<comment type="catalytic activity">
    <reaction evidence="6">
        <text>a quinone + sn-glycerol 3-phosphate = dihydroxyacetone phosphate + a quinol</text>
        <dbReference type="Rhea" id="RHEA:18977"/>
        <dbReference type="ChEBI" id="CHEBI:24646"/>
        <dbReference type="ChEBI" id="CHEBI:57597"/>
        <dbReference type="ChEBI" id="CHEBI:57642"/>
        <dbReference type="ChEBI" id="CHEBI:132124"/>
        <dbReference type="EC" id="1.1.5.3"/>
    </reaction>
</comment>
<dbReference type="InterPro" id="IPR000447">
    <property type="entry name" value="G3P_DH_FAD-dep"/>
</dbReference>
<feature type="domain" description="Alpha-glycerophosphate oxidase C-terminal" evidence="8">
    <location>
        <begin position="385"/>
        <end position="479"/>
    </location>
</feature>
<evidence type="ECO:0000256" key="1">
    <source>
        <dbReference type="ARBA" id="ARBA00001974"/>
    </source>
</evidence>
<dbReference type="SUPFAM" id="SSF51905">
    <property type="entry name" value="FAD/NAD(P)-binding domain"/>
    <property type="match status" value="1"/>
</dbReference>
<dbReference type="Pfam" id="PF16901">
    <property type="entry name" value="DAO_C"/>
    <property type="match status" value="1"/>
</dbReference>
<gene>
    <name evidence="9" type="ORF">EGC82_00910</name>
</gene>
<sequence length="511" mass="57284">MEADIEIVDVVVIGGGINGVGIAADAVGRGLRVLLCEQNDLASATSSNSSKLIHGGLRYLEHYEFRLVKESLAEREVLLKKAPHLITPLTFRLPHQAHLRPAWMIRLGLFLYDNLASRVTLNASKKIKFTEDSPLKSDITRGFEYSDAWVDDSRLVVLNALAAKELGAQICTQTRCVSAERDNGIWKLTLQHQGDKSLRQVHAKTIVNASGPWVSSLFSNVLKQPSPQKIRLVKGSHIVVPKIHQQPHAYILQNEDQRIVFVIPFEDDFSLIGTTDVDFSGDPKDVHIDQQEINYLVNITNHYFKTTISEHDIVHTFSGVRPLMDDESESAQSVTRDYTFIVDAPKDKAALLSVFGGKITTYRKLAEAAVNRLKLFHPHMTKPWTASQVLPGGDFTDLVTLNRIYQQQYPWLTSKHISRLLRTYGTRTQYILNDAASIDALGIDFGHGLSQAEVDYVMANEWACCSADILWRRTKLGLHFSAEQQQHLTDYVISKLIPSVIKNLEPQASTV</sequence>
<organism evidence="9 10">
    <name type="scientific">Shewanella livingstonensis</name>
    <dbReference type="NCBI Taxonomy" id="150120"/>
    <lineage>
        <taxon>Bacteria</taxon>
        <taxon>Pseudomonadati</taxon>
        <taxon>Pseudomonadota</taxon>
        <taxon>Gammaproteobacteria</taxon>
        <taxon>Alteromonadales</taxon>
        <taxon>Shewanellaceae</taxon>
        <taxon>Shewanella</taxon>
    </lineage>
</organism>
<reference evidence="10" key="1">
    <citation type="submission" date="2018-11" db="EMBL/GenBank/DDBJ databases">
        <title>Shewanella sp. M2.</title>
        <authorList>
            <person name="Hwang Y.J."/>
            <person name="Hwang C.Y."/>
        </authorList>
    </citation>
    <scope>NUCLEOTIDE SEQUENCE [LARGE SCALE GENOMIC DNA]</scope>
    <source>
        <strain evidence="10">LMG 19866</strain>
    </source>
</reference>
<keyword evidence="3 6" id="KW-0285">Flavoprotein</keyword>
<dbReference type="PROSITE" id="PS00978">
    <property type="entry name" value="FAD_G3PDH_2"/>
    <property type="match status" value="1"/>
</dbReference>
<dbReference type="GO" id="GO:0009331">
    <property type="term" value="C:glycerol-3-phosphate dehydrogenase (FAD) complex"/>
    <property type="evidence" value="ECO:0007669"/>
    <property type="project" value="UniProtKB-UniRule"/>
</dbReference>
<comment type="cofactor">
    <cofactor evidence="1 6">
        <name>FAD</name>
        <dbReference type="ChEBI" id="CHEBI:57692"/>
    </cofactor>
</comment>
<dbReference type="NCBIfam" id="NF008899">
    <property type="entry name" value="PRK12266.1"/>
    <property type="match status" value="1"/>
</dbReference>
<dbReference type="InterPro" id="IPR038299">
    <property type="entry name" value="DAO_C_sf"/>
</dbReference>
<dbReference type="RefSeq" id="WP_124729099.1">
    <property type="nucleotide sequence ID" value="NZ_CBCSKC010000078.1"/>
</dbReference>
<dbReference type="EC" id="1.1.5.3" evidence="6"/>
<dbReference type="PANTHER" id="PTHR11985:SF15">
    <property type="entry name" value="GLYCEROL-3-PHOSPHATE DEHYDROGENASE, MITOCHONDRIAL"/>
    <property type="match status" value="1"/>
</dbReference>
<feature type="domain" description="FAD dependent oxidoreductase" evidence="7">
    <location>
        <begin position="9"/>
        <end position="333"/>
    </location>
</feature>
<keyword evidence="4" id="KW-0274">FAD</keyword>
<dbReference type="InterPro" id="IPR006076">
    <property type="entry name" value="FAD-dep_OxRdtase"/>
</dbReference>
<dbReference type="Proteomes" id="UP000278035">
    <property type="component" value="Chromosome"/>
</dbReference>
<dbReference type="GO" id="GO:0004368">
    <property type="term" value="F:glycerol-3-phosphate dehydrogenase (quinone) activity"/>
    <property type="evidence" value="ECO:0007669"/>
    <property type="project" value="UniProtKB-EC"/>
</dbReference>
<dbReference type="Gene3D" id="3.30.9.10">
    <property type="entry name" value="D-Amino Acid Oxidase, subunit A, domain 2"/>
    <property type="match status" value="1"/>
</dbReference>
<dbReference type="InterPro" id="IPR031656">
    <property type="entry name" value="DAO_C"/>
</dbReference>
<dbReference type="PANTHER" id="PTHR11985">
    <property type="entry name" value="GLYCEROL-3-PHOSPHATE DEHYDROGENASE"/>
    <property type="match status" value="1"/>
</dbReference>
<comment type="similarity">
    <text evidence="2 6">Belongs to the FAD-dependent glycerol-3-phosphate dehydrogenase family.</text>
</comment>
<evidence type="ECO:0000313" key="9">
    <source>
        <dbReference type="EMBL" id="AZG71450.1"/>
    </source>
</evidence>
<dbReference type="InterPro" id="IPR036188">
    <property type="entry name" value="FAD/NAD-bd_sf"/>
</dbReference>
<evidence type="ECO:0000256" key="2">
    <source>
        <dbReference type="ARBA" id="ARBA00007330"/>
    </source>
</evidence>
<keyword evidence="5 6" id="KW-0560">Oxidoreductase</keyword>
<dbReference type="GO" id="GO:0046168">
    <property type="term" value="P:glycerol-3-phosphate catabolic process"/>
    <property type="evidence" value="ECO:0007669"/>
    <property type="project" value="TreeGrafter"/>
</dbReference>
<dbReference type="AlphaFoldDB" id="A0A3G8LRF2"/>
<evidence type="ECO:0000313" key="10">
    <source>
        <dbReference type="Proteomes" id="UP000278035"/>
    </source>
</evidence>
<dbReference type="PROSITE" id="PS00977">
    <property type="entry name" value="FAD_G3PDH_1"/>
    <property type="match status" value="1"/>
</dbReference>
<protein>
    <recommendedName>
        <fullName evidence="6">Glycerol-3-phosphate dehydrogenase</fullName>
        <ecNumber evidence="6">1.1.5.3</ecNumber>
    </recommendedName>
</protein>
<accession>A0A3G8LRF2</accession>
<dbReference type="Gene3D" id="1.10.8.870">
    <property type="entry name" value="Alpha-glycerophosphate oxidase, cap domain"/>
    <property type="match status" value="1"/>
</dbReference>
<dbReference type="Gene3D" id="6.10.250.1890">
    <property type="match status" value="1"/>
</dbReference>
<evidence type="ECO:0000256" key="3">
    <source>
        <dbReference type="ARBA" id="ARBA00022630"/>
    </source>
</evidence>
<evidence type="ECO:0000259" key="7">
    <source>
        <dbReference type="Pfam" id="PF01266"/>
    </source>
</evidence>
<evidence type="ECO:0000259" key="8">
    <source>
        <dbReference type="Pfam" id="PF16901"/>
    </source>
</evidence>
<evidence type="ECO:0000256" key="4">
    <source>
        <dbReference type="ARBA" id="ARBA00022827"/>
    </source>
</evidence>
<dbReference type="Pfam" id="PF01266">
    <property type="entry name" value="DAO"/>
    <property type="match status" value="1"/>
</dbReference>
<dbReference type="EMBL" id="CP034015">
    <property type="protein sequence ID" value="AZG71450.1"/>
    <property type="molecule type" value="Genomic_DNA"/>
</dbReference>
<dbReference type="OrthoDB" id="9766796at2"/>
<dbReference type="PRINTS" id="PR01001">
    <property type="entry name" value="FADG3PDH"/>
</dbReference>
<evidence type="ECO:0000256" key="6">
    <source>
        <dbReference type="RuleBase" id="RU361217"/>
    </source>
</evidence>
<dbReference type="Gene3D" id="3.50.50.60">
    <property type="entry name" value="FAD/NAD(P)-binding domain"/>
    <property type="match status" value="1"/>
</dbReference>
<keyword evidence="10" id="KW-1185">Reference proteome</keyword>
<evidence type="ECO:0000256" key="5">
    <source>
        <dbReference type="ARBA" id="ARBA00023002"/>
    </source>
</evidence>
<name>A0A3G8LRF2_9GAMM</name>
<dbReference type="NCBIfam" id="NF009906">
    <property type="entry name" value="PRK13369.1"/>
    <property type="match status" value="1"/>
</dbReference>